<keyword evidence="2" id="KW-0472">Membrane</keyword>
<gene>
    <name evidence="3" type="ORF">EAH69_13165</name>
</gene>
<proteinExistence type="predicted"/>
<accession>A0A3L9M5F1</accession>
<keyword evidence="2" id="KW-0812">Transmembrane</keyword>
<keyword evidence="2" id="KW-1133">Transmembrane helix</keyword>
<dbReference type="Proteomes" id="UP000275348">
    <property type="component" value="Unassembled WGS sequence"/>
</dbReference>
<evidence type="ECO:0000313" key="3">
    <source>
        <dbReference type="EMBL" id="RLZ06554.1"/>
    </source>
</evidence>
<name>A0A3L9M5F1_9FLAO</name>
<feature type="transmembrane region" description="Helical" evidence="2">
    <location>
        <begin position="81"/>
        <end position="99"/>
    </location>
</feature>
<evidence type="ECO:0000256" key="1">
    <source>
        <dbReference type="SAM" id="Coils"/>
    </source>
</evidence>
<reference evidence="3 4" key="1">
    <citation type="submission" date="2018-10" db="EMBL/GenBank/DDBJ databases">
        <authorList>
            <person name="Chen X."/>
        </authorList>
    </citation>
    <scope>NUCLEOTIDE SEQUENCE [LARGE SCALE GENOMIC DNA]</scope>
    <source>
        <strain evidence="3 4">YIM 102668</strain>
    </source>
</reference>
<keyword evidence="1" id="KW-0175">Coiled coil</keyword>
<dbReference type="EMBL" id="RDOJ01000025">
    <property type="protein sequence ID" value="RLZ06554.1"/>
    <property type="molecule type" value="Genomic_DNA"/>
</dbReference>
<sequence length="110" mass="12559">MMTKMKNNRKQIKNLDDLRLAKKRLKAEIRSSEKASENSLMNKAFNAFSTFSSDQNFASNKVESTLQWIGDKASNKYPMKGFSKILISGLIVIAVPIITEKIQDYIKKKL</sequence>
<evidence type="ECO:0000256" key="2">
    <source>
        <dbReference type="SAM" id="Phobius"/>
    </source>
</evidence>
<feature type="coiled-coil region" evidence="1">
    <location>
        <begin position="8"/>
        <end position="35"/>
    </location>
</feature>
<organism evidence="3 4">
    <name type="scientific">Faecalibacter macacae</name>
    <dbReference type="NCBI Taxonomy" id="1859289"/>
    <lineage>
        <taxon>Bacteria</taxon>
        <taxon>Pseudomonadati</taxon>
        <taxon>Bacteroidota</taxon>
        <taxon>Flavobacteriia</taxon>
        <taxon>Flavobacteriales</taxon>
        <taxon>Weeksellaceae</taxon>
        <taxon>Faecalibacter</taxon>
    </lineage>
</organism>
<evidence type="ECO:0000313" key="4">
    <source>
        <dbReference type="Proteomes" id="UP000275348"/>
    </source>
</evidence>
<dbReference type="AlphaFoldDB" id="A0A3L9M5F1"/>
<comment type="caution">
    <text evidence="3">The sequence shown here is derived from an EMBL/GenBank/DDBJ whole genome shotgun (WGS) entry which is preliminary data.</text>
</comment>
<protein>
    <submittedName>
        <fullName evidence="3">Uncharacterized protein</fullName>
    </submittedName>
</protein>
<keyword evidence="4" id="KW-1185">Reference proteome</keyword>